<evidence type="ECO:0000313" key="2">
    <source>
        <dbReference type="EMBL" id="KAB1440911.1"/>
    </source>
</evidence>
<dbReference type="PANTHER" id="PTHR42924">
    <property type="entry name" value="EXONUCLEASE"/>
    <property type="match status" value="1"/>
</dbReference>
<name>A0A6N6MZW1_9BACT</name>
<reference evidence="2 3" key="1">
    <citation type="journal article" date="2017" name="Int. J. Syst. Evol. Microbiol.">
        <title>Desulfovibrio senegalensis sp. nov., a mesophilic sulfate reducer isolated from marine sediment.</title>
        <authorList>
            <person name="Thioye A."/>
            <person name="Gam Z.B.A."/>
            <person name="Mbengue M."/>
            <person name="Cayol J.L."/>
            <person name="Joseph-Bartoli M."/>
            <person name="Toure-Kane C."/>
            <person name="Labat M."/>
        </authorList>
    </citation>
    <scope>NUCLEOTIDE SEQUENCE [LARGE SCALE GENOMIC DNA]</scope>
    <source>
        <strain evidence="2 3">DSM 101509</strain>
    </source>
</reference>
<dbReference type="GO" id="GO:0004534">
    <property type="term" value="F:5'-3' RNA exonuclease activity"/>
    <property type="evidence" value="ECO:0007669"/>
    <property type="project" value="TreeGrafter"/>
</dbReference>
<dbReference type="CDD" id="cd07438">
    <property type="entry name" value="PHP_HisPPase_AMP"/>
    <property type="match status" value="1"/>
</dbReference>
<evidence type="ECO:0000313" key="3">
    <source>
        <dbReference type="Proteomes" id="UP000438699"/>
    </source>
</evidence>
<dbReference type="SMART" id="SM00481">
    <property type="entry name" value="POLIIIAc"/>
    <property type="match status" value="1"/>
</dbReference>
<dbReference type="InterPro" id="IPR052018">
    <property type="entry name" value="PHP_domain"/>
</dbReference>
<dbReference type="OrthoDB" id="9804333at2"/>
<dbReference type="EMBL" id="WAIE01000006">
    <property type="protein sequence ID" value="KAB1440911.1"/>
    <property type="molecule type" value="Genomic_DNA"/>
</dbReference>
<dbReference type="Pfam" id="PF02811">
    <property type="entry name" value="PHP"/>
    <property type="match status" value="1"/>
</dbReference>
<sequence>MIDLHTHSTASDGTVSPRELVRRAAQAGIEALALTDHDTIQGLPEAMEAGKEFGVEVIPGCELSVESPEGAGWIHIVGLWVPENPEPLLKAFEWVQEGRRVRNHEIVAKLRRLGVNITYEGVAARAGGTVGRPHIAQEMVSLGVVDNVQQAFGRYLGDNGRAYVPKRKLNQEQALGVLAEIGATSVLAHPYIIGPSFPLVESVVGNLRDLGLEGMEVYYSEHDEVTTRRFGELADRLGLLKSGGSDYHGSVKPHIELGVGKGNLNISYDLVQAMKEYRMAKGQWITERVHG</sequence>
<proteinExistence type="predicted"/>
<dbReference type="Gene3D" id="3.20.20.140">
    <property type="entry name" value="Metal-dependent hydrolases"/>
    <property type="match status" value="1"/>
</dbReference>
<dbReference type="SUPFAM" id="SSF89550">
    <property type="entry name" value="PHP domain-like"/>
    <property type="match status" value="1"/>
</dbReference>
<dbReference type="Proteomes" id="UP000438699">
    <property type="component" value="Unassembled WGS sequence"/>
</dbReference>
<organism evidence="2 3">
    <name type="scientific">Pseudodesulfovibrio senegalensis</name>
    <dbReference type="NCBI Taxonomy" id="1721087"/>
    <lineage>
        <taxon>Bacteria</taxon>
        <taxon>Pseudomonadati</taxon>
        <taxon>Thermodesulfobacteriota</taxon>
        <taxon>Desulfovibrionia</taxon>
        <taxon>Desulfovibrionales</taxon>
        <taxon>Desulfovibrionaceae</taxon>
    </lineage>
</organism>
<dbReference type="PANTHER" id="PTHR42924:SF3">
    <property type="entry name" value="POLYMERASE_HISTIDINOL PHOSPHATASE N-TERMINAL DOMAIN-CONTAINING PROTEIN"/>
    <property type="match status" value="1"/>
</dbReference>
<dbReference type="InterPro" id="IPR004013">
    <property type="entry name" value="PHP_dom"/>
</dbReference>
<dbReference type="GO" id="GO:0035312">
    <property type="term" value="F:5'-3' DNA exonuclease activity"/>
    <property type="evidence" value="ECO:0007669"/>
    <property type="project" value="TreeGrafter"/>
</dbReference>
<dbReference type="InterPro" id="IPR016195">
    <property type="entry name" value="Pol/histidinol_Pase-like"/>
</dbReference>
<evidence type="ECO:0000259" key="1">
    <source>
        <dbReference type="SMART" id="SM00481"/>
    </source>
</evidence>
<comment type="caution">
    <text evidence="2">The sequence shown here is derived from an EMBL/GenBank/DDBJ whole genome shotgun (WGS) entry which is preliminary data.</text>
</comment>
<dbReference type="AlphaFoldDB" id="A0A6N6MZW1"/>
<dbReference type="Gene3D" id="1.10.150.650">
    <property type="match status" value="1"/>
</dbReference>
<protein>
    <submittedName>
        <fullName evidence="2">PHP domain-containing protein</fullName>
    </submittedName>
</protein>
<gene>
    <name evidence="2" type="ORF">F8A88_13285</name>
</gene>
<keyword evidence="3" id="KW-1185">Reference proteome</keyword>
<accession>A0A6N6MZW1</accession>
<dbReference type="RefSeq" id="WP_151151655.1">
    <property type="nucleotide sequence ID" value="NZ_WAIE01000006.1"/>
</dbReference>
<feature type="domain" description="Polymerase/histidinol phosphatase N-terminal" evidence="1">
    <location>
        <begin position="2"/>
        <end position="67"/>
    </location>
</feature>
<dbReference type="InterPro" id="IPR003141">
    <property type="entry name" value="Pol/His_phosphatase_N"/>
</dbReference>